<evidence type="ECO:0000313" key="2">
    <source>
        <dbReference type="WBParaSite" id="ES5_v2.g8059.t1"/>
    </source>
</evidence>
<protein>
    <submittedName>
        <fullName evidence="2">Uncharacterized protein</fullName>
    </submittedName>
</protein>
<name>A0AC34GTQ3_9BILA</name>
<accession>A0AC34GTQ3</accession>
<dbReference type="WBParaSite" id="ES5_v2.g8059.t1">
    <property type="protein sequence ID" value="ES5_v2.g8059.t1"/>
    <property type="gene ID" value="ES5_v2.g8059"/>
</dbReference>
<proteinExistence type="predicted"/>
<reference evidence="2" key="1">
    <citation type="submission" date="2022-11" db="UniProtKB">
        <authorList>
            <consortium name="WormBaseParasite"/>
        </authorList>
    </citation>
    <scope>IDENTIFICATION</scope>
</reference>
<sequence length="566" mass="64578">MTSRKDGLLNRSLAEYIYILTVQPVKYTRLSSLFASFCPQKSLEEACKDLGYYSFNDYLRQNHSFFNPFLTMFVCKNPGAQNTENPFDLYYYNVRAKSNPKCDFTLVEQEYVDPLRVGILFEESIFFEVHNSLDIIDKRKEFVKLVQHCLNNGLTTAKGMVPLNKMCQAFRKLYDNEEFSNTIKTWFPNRGGIENIMQKVLFEDVIFTLSDQIKRKECEFGLKEGCNDLKFDQLKSCLQKIKVKIELGLFLKTNEEITAEKALHSLNPPPASVTSESSDETYGDSSSDEKDVKYVKRPVIWRTFTVKCSPKKPEVVDRNGETEKSCSIPLASPKSRKVGYSVFGDSDDSESLTQEKLVKFAKRYDSESTSAASFEDSDDDDATAKETVQKVSSALMNLHFYYPSSVDLKNCCEKLELGFHQKAYAFWGSIEIDKFSLTSVPDKLHSNSNNGFASISRFLTGSEDYALVIKEVLNKCFFDNMKTLGNESGYDISSWDHSKVSATLFTNAMVDIHFVALVHLIHCRIGIFDGEKWTRYGIWNEGDSNVVTFLLAFINDMYCPILSLKD</sequence>
<evidence type="ECO:0000313" key="1">
    <source>
        <dbReference type="Proteomes" id="UP000887579"/>
    </source>
</evidence>
<dbReference type="Proteomes" id="UP000887579">
    <property type="component" value="Unplaced"/>
</dbReference>
<organism evidence="1 2">
    <name type="scientific">Panagrolaimus sp. ES5</name>
    <dbReference type="NCBI Taxonomy" id="591445"/>
    <lineage>
        <taxon>Eukaryota</taxon>
        <taxon>Metazoa</taxon>
        <taxon>Ecdysozoa</taxon>
        <taxon>Nematoda</taxon>
        <taxon>Chromadorea</taxon>
        <taxon>Rhabditida</taxon>
        <taxon>Tylenchina</taxon>
        <taxon>Panagrolaimomorpha</taxon>
        <taxon>Panagrolaimoidea</taxon>
        <taxon>Panagrolaimidae</taxon>
        <taxon>Panagrolaimus</taxon>
    </lineage>
</organism>